<keyword evidence="2" id="KW-1185">Reference proteome</keyword>
<protein>
    <submittedName>
        <fullName evidence="1">HAD hydrolase family protein</fullName>
    </submittedName>
</protein>
<dbReference type="Proteomes" id="UP001060112">
    <property type="component" value="Chromosome"/>
</dbReference>
<proteinExistence type="predicted"/>
<dbReference type="PANTHER" id="PTHR10000">
    <property type="entry name" value="PHOSPHOSERINE PHOSPHATASE"/>
    <property type="match status" value="1"/>
</dbReference>
<keyword evidence="1" id="KW-0378">Hydrolase</keyword>
<dbReference type="PANTHER" id="PTHR10000:SF8">
    <property type="entry name" value="HAD SUPERFAMILY HYDROLASE-LIKE, TYPE 3"/>
    <property type="match status" value="1"/>
</dbReference>
<organism evidence="1 2">
    <name type="scientific">Allocoprobacillus halotolerans</name>
    <dbReference type="NCBI Taxonomy" id="2944914"/>
    <lineage>
        <taxon>Bacteria</taxon>
        <taxon>Bacillati</taxon>
        <taxon>Bacillota</taxon>
        <taxon>Erysipelotrichia</taxon>
        <taxon>Erysipelotrichales</taxon>
        <taxon>Erysipelotrichaceae</taxon>
        <taxon>Allocoprobacillus</taxon>
    </lineage>
</organism>
<name>A0ABY5I5I1_9FIRM</name>
<dbReference type="PROSITE" id="PS01228">
    <property type="entry name" value="COF_1"/>
    <property type="match status" value="1"/>
</dbReference>
<dbReference type="SUPFAM" id="SSF56784">
    <property type="entry name" value="HAD-like"/>
    <property type="match status" value="1"/>
</dbReference>
<dbReference type="RefSeq" id="WP_290142003.1">
    <property type="nucleotide sequence ID" value="NZ_CP101620.1"/>
</dbReference>
<dbReference type="Gene3D" id="3.40.50.1000">
    <property type="entry name" value="HAD superfamily/HAD-like"/>
    <property type="match status" value="1"/>
</dbReference>
<sequence>MEKIELIAMDMDGTLLTSHQKILPYTKEVLMNLQKQGVSLVLASGRDIESLAFYGKQLEIEKYPQSGYIVLNGLEIYNSQKECLYKGKRLNKDDVYILNALAKKYMFDMVIFFEKCLYILTYGKTGIMENHFIDRDKYGIDDVNKIPDDLYQSVKKLHLFKVQQLWIRFYQLFNWI</sequence>
<dbReference type="InterPro" id="IPR023214">
    <property type="entry name" value="HAD_sf"/>
</dbReference>
<gene>
    <name evidence="1" type="ORF">NMU03_07360</name>
</gene>
<evidence type="ECO:0000313" key="2">
    <source>
        <dbReference type="Proteomes" id="UP001060112"/>
    </source>
</evidence>
<dbReference type="InterPro" id="IPR036412">
    <property type="entry name" value="HAD-like_sf"/>
</dbReference>
<reference evidence="1" key="1">
    <citation type="submission" date="2022-07" db="EMBL/GenBank/DDBJ databases">
        <title>Faecal culturing of patients with breast cancer.</title>
        <authorList>
            <person name="Teng N.M.Y."/>
            <person name="Kiu R."/>
            <person name="Evans R."/>
            <person name="Baker D.J."/>
            <person name="Zenner C."/>
            <person name="Robinson S.D."/>
            <person name="Hall L.J."/>
        </authorList>
    </citation>
    <scope>NUCLEOTIDE SEQUENCE</scope>
    <source>
        <strain evidence="1">LH1062</strain>
    </source>
</reference>
<dbReference type="Pfam" id="PF08282">
    <property type="entry name" value="Hydrolase_3"/>
    <property type="match status" value="1"/>
</dbReference>
<dbReference type="EMBL" id="CP101620">
    <property type="protein sequence ID" value="UTY40581.1"/>
    <property type="molecule type" value="Genomic_DNA"/>
</dbReference>
<accession>A0ABY5I5I1</accession>
<evidence type="ECO:0000313" key="1">
    <source>
        <dbReference type="EMBL" id="UTY40581.1"/>
    </source>
</evidence>
<dbReference type="GO" id="GO:0016787">
    <property type="term" value="F:hydrolase activity"/>
    <property type="evidence" value="ECO:0007669"/>
    <property type="project" value="UniProtKB-KW"/>
</dbReference>